<evidence type="ECO:0000313" key="6">
    <source>
        <dbReference type="Proteomes" id="UP000249185"/>
    </source>
</evidence>
<dbReference type="PRINTS" id="PR00033">
    <property type="entry name" value="HTHASNC"/>
</dbReference>
<dbReference type="PROSITE" id="PS00519">
    <property type="entry name" value="HTH_ASNC_1"/>
    <property type="match status" value="1"/>
</dbReference>
<evidence type="ECO:0000256" key="2">
    <source>
        <dbReference type="ARBA" id="ARBA00023125"/>
    </source>
</evidence>
<dbReference type="InterPro" id="IPR019885">
    <property type="entry name" value="Tscrpt_reg_HTH_AsnC-type_CS"/>
</dbReference>
<dbReference type="GO" id="GO:0043200">
    <property type="term" value="P:response to amino acid"/>
    <property type="evidence" value="ECO:0007669"/>
    <property type="project" value="TreeGrafter"/>
</dbReference>
<dbReference type="SMART" id="SM00344">
    <property type="entry name" value="HTH_ASNC"/>
    <property type="match status" value="1"/>
</dbReference>
<gene>
    <name evidence="5" type="ORF">DI556_22050</name>
</gene>
<dbReference type="Gene3D" id="1.10.10.10">
    <property type="entry name" value="Winged helix-like DNA-binding domain superfamily/Winged helix DNA-binding domain"/>
    <property type="match status" value="1"/>
</dbReference>
<protein>
    <submittedName>
        <fullName evidence="5">Lrp/AsnC family transcriptional regulator</fullName>
    </submittedName>
</protein>
<evidence type="ECO:0000313" key="5">
    <source>
        <dbReference type="EMBL" id="PZQ45798.1"/>
    </source>
</evidence>
<dbReference type="SUPFAM" id="SSF54909">
    <property type="entry name" value="Dimeric alpha+beta barrel"/>
    <property type="match status" value="1"/>
</dbReference>
<organism evidence="5 6">
    <name type="scientific">Rhodovulum sulfidophilum</name>
    <name type="common">Rhodobacter sulfidophilus</name>
    <dbReference type="NCBI Taxonomy" id="35806"/>
    <lineage>
        <taxon>Bacteria</taxon>
        <taxon>Pseudomonadati</taxon>
        <taxon>Pseudomonadota</taxon>
        <taxon>Alphaproteobacteria</taxon>
        <taxon>Rhodobacterales</taxon>
        <taxon>Paracoccaceae</taxon>
        <taxon>Rhodovulum</taxon>
    </lineage>
</organism>
<evidence type="ECO:0000256" key="1">
    <source>
        <dbReference type="ARBA" id="ARBA00023015"/>
    </source>
</evidence>
<dbReference type="PANTHER" id="PTHR30154:SF34">
    <property type="entry name" value="TRANSCRIPTIONAL REGULATOR AZLB"/>
    <property type="match status" value="1"/>
</dbReference>
<proteinExistence type="predicted"/>
<comment type="caution">
    <text evidence="5">The sequence shown here is derived from an EMBL/GenBank/DDBJ whole genome shotgun (WGS) entry which is preliminary data.</text>
</comment>
<keyword evidence="3" id="KW-0804">Transcription</keyword>
<dbReference type="InterPro" id="IPR019887">
    <property type="entry name" value="Tscrpt_reg_AsnC/Lrp_C"/>
</dbReference>
<dbReference type="Pfam" id="PF01037">
    <property type="entry name" value="AsnC_trans_reg"/>
    <property type="match status" value="1"/>
</dbReference>
<dbReference type="PROSITE" id="PS50956">
    <property type="entry name" value="HTH_ASNC_2"/>
    <property type="match status" value="1"/>
</dbReference>
<dbReference type="PANTHER" id="PTHR30154">
    <property type="entry name" value="LEUCINE-RESPONSIVE REGULATORY PROTEIN"/>
    <property type="match status" value="1"/>
</dbReference>
<dbReference type="SUPFAM" id="SSF46785">
    <property type="entry name" value="Winged helix' DNA-binding domain"/>
    <property type="match status" value="1"/>
</dbReference>
<dbReference type="EMBL" id="QFPW01000039">
    <property type="protein sequence ID" value="PZQ45798.1"/>
    <property type="molecule type" value="Genomic_DNA"/>
</dbReference>
<dbReference type="AlphaFoldDB" id="A0A2W5MZK8"/>
<dbReference type="Gene3D" id="3.30.70.920">
    <property type="match status" value="1"/>
</dbReference>
<dbReference type="GO" id="GO:0043565">
    <property type="term" value="F:sequence-specific DNA binding"/>
    <property type="evidence" value="ECO:0007669"/>
    <property type="project" value="InterPro"/>
</dbReference>
<sequence>MTRALDVLDRRVIDALGRNGRSSNRAIATELGVTEGTIRTRIKRLQGEGLIEFTVIKSFELVGSPNLVMMGIKAEPREVAALARKLSAIKALDCVMIMCGRYNLMVMGLFTSLDEVHRLVSKKIKVLTGIHDVTVSVAVHSLKYNARMSRILPPPSDASAEEE</sequence>
<accession>A0A2W5MZK8</accession>
<evidence type="ECO:0000259" key="4">
    <source>
        <dbReference type="PROSITE" id="PS50956"/>
    </source>
</evidence>
<dbReference type="InterPro" id="IPR036388">
    <property type="entry name" value="WH-like_DNA-bd_sf"/>
</dbReference>
<feature type="domain" description="HTH asnC-type" evidence="4">
    <location>
        <begin position="5"/>
        <end position="65"/>
    </location>
</feature>
<reference evidence="5 6" key="1">
    <citation type="submission" date="2017-08" db="EMBL/GenBank/DDBJ databases">
        <title>Infants hospitalized years apart are colonized by the same room-sourced microbial strains.</title>
        <authorList>
            <person name="Brooks B."/>
            <person name="Olm M.R."/>
            <person name="Firek B.A."/>
            <person name="Baker R."/>
            <person name="Thomas B.C."/>
            <person name="Morowitz M.J."/>
            <person name="Banfield J.F."/>
        </authorList>
    </citation>
    <scope>NUCLEOTIDE SEQUENCE [LARGE SCALE GENOMIC DNA]</scope>
    <source>
        <strain evidence="5">S2_005_002_R2_34</strain>
    </source>
</reference>
<dbReference type="Pfam" id="PF13412">
    <property type="entry name" value="HTH_24"/>
    <property type="match status" value="1"/>
</dbReference>
<dbReference type="InterPro" id="IPR019888">
    <property type="entry name" value="Tscrpt_reg_AsnC-like"/>
</dbReference>
<dbReference type="InterPro" id="IPR000485">
    <property type="entry name" value="AsnC-type_HTH_dom"/>
</dbReference>
<dbReference type="Proteomes" id="UP000249185">
    <property type="component" value="Unassembled WGS sequence"/>
</dbReference>
<dbReference type="InterPro" id="IPR011008">
    <property type="entry name" value="Dimeric_a/b-barrel"/>
</dbReference>
<dbReference type="InterPro" id="IPR036390">
    <property type="entry name" value="WH_DNA-bd_sf"/>
</dbReference>
<dbReference type="GO" id="GO:0005829">
    <property type="term" value="C:cytosol"/>
    <property type="evidence" value="ECO:0007669"/>
    <property type="project" value="TreeGrafter"/>
</dbReference>
<name>A0A2W5MZK8_RHOSU</name>
<evidence type="ECO:0000256" key="3">
    <source>
        <dbReference type="ARBA" id="ARBA00023163"/>
    </source>
</evidence>
<keyword evidence="2" id="KW-0238">DNA-binding</keyword>
<keyword evidence="1" id="KW-0805">Transcription regulation</keyword>